<keyword evidence="3 5" id="KW-1133">Transmembrane helix</keyword>
<dbReference type="InterPro" id="IPR027417">
    <property type="entry name" value="P-loop_NTPase"/>
</dbReference>
<keyword evidence="4 5" id="KW-0472">Membrane</keyword>
<evidence type="ECO:0000256" key="4">
    <source>
        <dbReference type="ARBA" id="ARBA00023136"/>
    </source>
</evidence>
<dbReference type="GO" id="GO:0015421">
    <property type="term" value="F:ABC-type oligopeptide transporter activity"/>
    <property type="evidence" value="ECO:0007669"/>
    <property type="project" value="TreeGrafter"/>
</dbReference>
<keyword evidence="2 5" id="KW-0812">Transmembrane</keyword>
<protein>
    <recommendedName>
        <fullName evidence="6">ABC transmembrane type-1 domain-containing protein</fullName>
    </recommendedName>
</protein>
<evidence type="ECO:0000313" key="7">
    <source>
        <dbReference type="EMBL" id="SVD02684.1"/>
    </source>
</evidence>
<dbReference type="Gene3D" id="1.20.1560.10">
    <property type="entry name" value="ABC transporter type 1, transmembrane domain"/>
    <property type="match status" value="1"/>
</dbReference>
<dbReference type="PROSITE" id="PS50929">
    <property type="entry name" value="ABC_TM1F"/>
    <property type="match status" value="1"/>
</dbReference>
<dbReference type="Gene3D" id="3.40.50.300">
    <property type="entry name" value="P-loop containing nucleotide triphosphate hydrolases"/>
    <property type="match status" value="1"/>
</dbReference>
<dbReference type="EMBL" id="UINC01125091">
    <property type="protein sequence ID" value="SVD02684.1"/>
    <property type="molecule type" value="Genomic_DNA"/>
</dbReference>
<dbReference type="InterPro" id="IPR039421">
    <property type="entry name" value="Type_1_exporter"/>
</dbReference>
<reference evidence="7" key="1">
    <citation type="submission" date="2018-05" db="EMBL/GenBank/DDBJ databases">
        <authorList>
            <person name="Lanie J.A."/>
            <person name="Ng W.-L."/>
            <person name="Kazmierczak K.M."/>
            <person name="Andrzejewski T.M."/>
            <person name="Davidsen T.M."/>
            <person name="Wayne K.J."/>
            <person name="Tettelin H."/>
            <person name="Glass J.I."/>
            <person name="Rusch D."/>
            <person name="Podicherti R."/>
            <person name="Tsui H.-C.T."/>
            <person name="Winkler M.E."/>
        </authorList>
    </citation>
    <scope>NUCLEOTIDE SEQUENCE</scope>
</reference>
<dbReference type="Pfam" id="PF00664">
    <property type="entry name" value="ABC_membrane"/>
    <property type="match status" value="1"/>
</dbReference>
<evidence type="ECO:0000256" key="2">
    <source>
        <dbReference type="ARBA" id="ARBA00022692"/>
    </source>
</evidence>
<dbReference type="GO" id="GO:0016020">
    <property type="term" value="C:membrane"/>
    <property type="evidence" value="ECO:0007669"/>
    <property type="project" value="UniProtKB-SubCell"/>
</dbReference>
<feature type="non-terminal residue" evidence="7">
    <location>
        <position position="1"/>
    </location>
</feature>
<comment type="subcellular location">
    <subcellularLocation>
        <location evidence="1">Membrane</location>
        <topology evidence="1">Multi-pass membrane protein</topology>
    </subcellularLocation>
</comment>
<dbReference type="InterPro" id="IPR036640">
    <property type="entry name" value="ABC1_TM_sf"/>
</dbReference>
<dbReference type="SUPFAM" id="SSF90123">
    <property type="entry name" value="ABC transporter transmembrane region"/>
    <property type="match status" value="1"/>
</dbReference>
<feature type="transmembrane region" description="Helical" evidence="5">
    <location>
        <begin position="178"/>
        <end position="204"/>
    </location>
</feature>
<dbReference type="PANTHER" id="PTHR43394">
    <property type="entry name" value="ATP-DEPENDENT PERMEASE MDL1, MITOCHONDRIAL"/>
    <property type="match status" value="1"/>
</dbReference>
<evidence type="ECO:0000259" key="6">
    <source>
        <dbReference type="PROSITE" id="PS50929"/>
    </source>
</evidence>
<sequence>LVGIAVVAQIIKSLLTYSSTVTQVILSYGMQRNAQDKATEHVMNMAYHEISRYPSGQLASLVDQSGIVSDIVSEVGKASRAVLMSVSYLCVMVLMSTMLTISAVFIFGIIWVGLTRITGLLKELSAKTVESEIRTWRWTVEYLNAPRLLRIFDSTASAEKRIKGARLQRVMAERKSGVIWAGILPAFEVVTVFGAGLFLIMGYVLAGDSAIEVVPKLFVFVLVFFRIKPQIKMLNDLRFSIVKLLPRLEVVGEFLKTSDKVFGRKGGVPFRRLHESIEFRSVSFNYPGVNSEAVVDLEFILPRGKTVALVGASGAG</sequence>
<organism evidence="7">
    <name type="scientific">marine metagenome</name>
    <dbReference type="NCBI Taxonomy" id="408172"/>
    <lineage>
        <taxon>unclassified sequences</taxon>
        <taxon>metagenomes</taxon>
        <taxon>ecological metagenomes</taxon>
    </lineage>
</organism>
<evidence type="ECO:0000256" key="1">
    <source>
        <dbReference type="ARBA" id="ARBA00004141"/>
    </source>
</evidence>
<proteinExistence type="predicted"/>
<name>A0A382RYA7_9ZZZZ</name>
<feature type="non-terminal residue" evidence="7">
    <location>
        <position position="316"/>
    </location>
</feature>
<evidence type="ECO:0000256" key="5">
    <source>
        <dbReference type="SAM" id="Phobius"/>
    </source>
</evidence>
<dbReference type="PANTHER" id="PTHR43394:SF1">
    <property type="entry name" value="ATP-BINDING CASSETTE SUB-FAMILY B MEMBER 10, MITOCHONDRIAL"/>
    <property type="match status" value="1"/>
</dbReference>
<dbReference type="GO" id="GO:0005524">
    <property type="term" value="F:ATP binding"/>
    <property type="evidence" value="ECO:0007669"/>
    <property type="project" value="InterPro"/>
</dbReference>
<evidence type="ECO:0000256" key="3">
    <source>
        <dbReference type="ARBA" id="ARBA00022989"/>
    </source>
</evidence>
<feature type="domain" description="ABC transmembrane type-1" evidence="6">
    <location>
        <begin position="1"/>
        <end position="234"/>
    </location>
</feature>
<feature type="transmembrane region" description="Helical" evidence="5">
    <location>
        <begin position="210"/>
        <end position="227"/>
    </location>
</feature>
<dbReference type="AlphaFoldDB" id="A0A382RYA7"/>
<accession>A0A382RYA7</accession>
<gene>
    <name evidence="7" type="ORF">METZ01_LOCUS355538</name>
</gene>
<dbReference type="SUPFAM" id="SSF52540">
    <property type="entry name" value="P-loop containing nucleoside triphosphate hydrolases"/>
    <property type="match status" value="1"/>
</dbReference>
<feature type="transmembrane region" description="Helical" evidence="5">
    <location>
        <begin position="86"/>
        <end position="114"/>
    </location>
</feature>
<dbReference type="InterPro" id="IPR011527">
    <property type="entry name" value="ABC1_TM_dom"/>
</dbReference>